<keyword evidence="1" id="KW-1133">Transmembrane helix</keyword>
<keyword evidence="3" id="KW-1185">Reference proteome</keyword>
<accession>A0A656HDR9</accession>
<evidence type="ECO:0000313" key="3">
    <source>
        <dbReference type="Proteomes" id="UP000005317"/>
    </source>
</evidence>
<dbReference type="EMBL" id="JH651384">
    <property type="protein sequence ID" value="EIJ33329.1"/>
    <property type="molecule type" value="Genomic_DNA"/>
</dbReference>
<feature type="transmembrane region" description="Helical" evidence="1">
    <location>
        <begin position="41"/>
        <end position="63"/>
    </location>
</feature>
<dbReference type="RefSeq" id="WP_002707283.1">
    <property type="nucleotide sequence ID" value="NZ_JH651384.1"/>
</dbReference>
<keyword evidence="1" id="KW-0812">Transmembrane</keyword>
<dbReference type="Proteomes" id="UP000005317">
    <property type="component" value="Unassembled WGS sequence"/>
</dbReference>
<proteinExistence type="predicted"/>
<evidence type="ECO:0000256" key="1">
    <source>
        <dbReference type="SAM" id="Phobius"/>
    </source>
</evidence>
<reference evidence="3" key="1">
    <citation type="journal article" date="2011" name="Stand. Genomic Sci.">
        <title>Genome sequence of the filamentous, gliding Thiothrix nivea neotype strain (JP2(T)).</title>
        <authorList>
            <person name="Lapidus A."/>
            <person name="Nolan M."/>
            <person name="Lucas S."/>
            <person name="Glavina Del Rio T."/>
            <person name="Tice H."/>
            <person name="Cheng J.F."/>
            <person name="Tapia R."/>
            <person name="Han C."/>
            <person name="Goodwin L."/>
            <person name="Pitluck S."/>
            <person name="Liolios K."/>
            <person name="Pagani I."/>
            <person name="Ivanova N."/>
            <person name="Huntemann M."/>
            <person name="Mavromatis K."/>
            <person name="Mikhailova N."/>
            <person name="Pati A."/>
            <person name="Chen A."/>
            <person name="Palaniappan K."/>
            <person name="Land M."/>
            <person name="Brambilla E.M."/>
            <person name="Rohde M."/>
            <person name="Abt B."/>
            <person name="Verbarg S."/>
            <person name="Goker M."/>
            <person name="Bristow J."/>
            <person name="Eisen J.A."/>
            <person name="Markowitz V."/>
            <person name="Hugenholtz P."/>
            <person name="Kyrpides N.C."/>
            <person name="Klenk H.P."/>
            <person name="Woyke T."/>
        </authorList>
    </citation>
    <scope>NUCLEOTIDE SEQUENCE [LARGE SCALE GENOMIC DNA]</scope>
    <source>
        <strain evidence="3">ATCC 35100 / DSM 5205 / JP2</strain>
    </source>
</reference>
<evidence type="ECO:0000313" key="2">
    <source>
        <dbReference type="EMBL" id="EIJ33329.1"/>
    </source>
</evidence>
<protein>
    <submittedName>
        <fullName evidence="2">Uncharacterized protein</fullName>
    </submittedName>
</protein>
<name>A0A656HDR9_THINJ</name>
<dbReference type="AlphaFoldDB" id="A0A656HDR9"/>
<gene>
    <name evidence="2" type="ORF">Thini_0692</name>
</gene>
<organism evidence="2 3">
    <name type="scientific">Thiothrix nivea (strain ATCC 35100 / DSM 5205 / JP2)</name>
    <dbReference type="NCBI Taxonomy" id="870187"/>
    <lineage>
        <taxon>Bacteria</taxon>
        <taxon>Pseudomonadati</taxon>
        <taxon>Pseudomonadota</taxon>
        <taxon>Gammaproteobacteria</taxon>
        <taxon>Thiotrichales</taxon>
        <taxon>Thiotrichaceae</taxon>
        <taxon>Thiothrix</taxon>
    </lineage>
</organism>
<keyword evidence="1" id="KW-0472">Membrane</keyword>
<sequence length="64" mass="6868">MNQHFGKVGAVANLSGRVNVVKILVVNRIIAVNRTIPHLTLVQWLSLAGLVGFGFISGIKAFVL</sequence>